<accession>A0A516G926</accession>
<evidence type="ECO:0000313" key="4">
    <source>
        <dbReference type="Proteomes" id="UP000315395"/>
    </source>
</evidence>
<protein>
    <submittedName>
        <fullName evidence="3">PPOX class F420-dependent oxidoreductase</fullName>
    </submittedName>
</protein>
<dbReference type="RefSeq" id="WP_143782709.1">
    <property type="nucleotide sequence ID" value="NZ_CP041616.1"/>
</dbReference>
<dbReference type="Proteomes" id="UP000315395">
    <property type="component" value="Chromosome"/>
</dbReference>
<dbReference type="PANTHER" id="PTHR35176:SF2">
    <property type="entry name" value="F420H(2)-DEPENDENT REDUCTASE RV1155"/>
    <property type="match status" value="1"/>
</dbReference>
<dbReference type="InterPro" id="IPR019920">
    <property type="entry name" value="F420-binding_dom_put"/>
</dbReference>
<evidence type="ECO:0000313" key="3">
    <source>
        <dbReference type="EMBL" id="QDO88034.1"/>
    </source>
</evidence>
<dbReference type="InterPro" id="IPR011576">
    <property type="entry name" value="Pyridox_Oxase_N"/>
</dbReference>
<keyword evidence="1" id="KW-0560">Oxidoreductase</keyword>
<dbReference type="InterPro" id="IPR012349">
    <property type="entry name" value="Split_barrel_FMN-bd"/>
</dbReference>
<reference evidence="3 4" key="1">
    <citation type="submission" date="2019-07" db="EMBL/GenBank/DDBJ databases">
        <title>complete genome sequencing of Ornithinimicrobium sp. H23M54.</title>
        <authorList>
            <person name="Bae J.-W."/>
            <person name="Lee S.-Y."/>
        </authorList>
    </citation>
    <scope>NUCLEOTIDE SEQUENCE [LARGE SCALE GENOMIC DNA]</scope>
    <source>
        <strain evidence="3 4">H23M54</strain>
    </source>
</reference>
<keyword evidence="4" id="KW-1185">Reference proteome</keyword>
<dbReference type="Gene3D" id="2.30.110.10">
    <property type="entry name" value="Electron Transport, Fmn-binding Protein, Chain A"/>
    <property type="match status" value="1"/>
</dbReference>
<sequence length="141" mass="15566">MALTDTHLQFLTDHNLASLATLKRDGRPQLSQVGYHFDAGTQTFRISITGTRAKFKNLRRDPRATLMVVGGRWEYLVVDGDASLGEVTSDPHDAAGDALVDLYRTLAGEHPDWEEYRAAMVAEQRLVLSVIATHAYGIVPS</sequence>
<feature type="domain" description="Pyridoxamine 5'-phosphate oxidase N-terminal" evidence="2">
    <location>
        <begin position="3"/>
        <end position="104"/>
    </location>
</feature>
<dbReference type="KEGG" id="orz:FNH13_06460"/>
<dbReference type="SUPFAM" id="SSF50475">
    <property type="entry name" value="FMN-binding split barrel"/>
    <property type="match status" value="1"/>
</dbReference>
<proteinExistence type="predicted"/>
<dbReference type="PANTHER" id="PTHR35176">
    <property type="entry name" value="HEME OXYGENASE HI_0854-RELATED"/>
    <property type="match status" value="1"/>
</dbReference>
<evidence type="ECO:0000256" key="1">
    <source>
        <dbReference type="ARBA" id="ARBA00023002"/>
    </source>
</evidence>
<evidence type="ECO:0000259" key="2">
    <source>
        <dbReference type="Pfam" id="PF01243"/>
    </source>
</evidence>
<dbReference type="OrthoDB" id="1094370at2"/>
<dbReference type="GO" id="GO:0005829">
    <property type="term" value="C:cytosol"/>
    <property type="evidence" value="ECO:0007669"/>
    <property type="project" value="TreeGrafter"/>
</dbReference>
<organism evidence="3 4">
    <name type="scientific">Ornithinimicrobium ciconiae</name>
    <dbReference type="NCBI Taxonomy" id="2594265"/>
    <lineage>
        <taxon>Bacteria</taxon>
        <taxon>Bacillati</taxon>
        <taxon>Actinomycetota</taxon>
        <taxon>Actinomycetes</taxon>
        <taxon>Micrococcales</taxon>
        <taxon>Ornithinimicrobiaceae</taxon>
        <taxon>Ornithinimicrobium</taxon>
    </lineage>
</organism>
<dbReference type="NCBIfam" id="TIGR03618">
    <property type="entry name" value="Rv1155_F420"/>
    <property type="match status" value="1"/>
</dbReference>
<dbReference type="Pfam" id="PF01243">
    <property type="entry name" value="PNPOx_N"/>
    <property type="match status" value="1"/>
</dbReference>
<dbReference type="InterPro" id="IPR052019">
    <property type="entry name" value="F420H2_bilvrd_red/Heme_oxyg"/>
</dbReference>
<dbReference type="EMBL" id="CP041616">
    <property type="protein sequence ID" value="QDO88034.1"/>
    <property type="molecule type" value="Genomic_DNA"/>
</dbReference>
<name>A0A516G926_9MICO</name>
<gene>
    <name evidence="3" type="ORF">FNH13_06460</name>
</gene>
<dbReference type="AlphaFoldDB" id="A0A516G926"/>
<dbReference type="GO" id="GO:0070967">
    <property type="term" value="F:coenzyme F420 binding"/>
    <property type="evidence" value="ECO:0007669"/>
    <property type="project" value="TreeGrafter"/>
</dbReference>
<dbReference type="GO" id="GO:0016627">
    <property type="term" value="F:oxidoreductase activity, acting on the CH-CH group of donors"/>
    <property type="evidence" value="ECO:0007669"/>
    <property type="project" value="TreeGrafter"/>
</dbReference>